<dbReference type="Pfam" id="PF03140">
    <property type="entry name" value="DUF247"/>
    <property type="match status" value="1"/>
</dbReference>
<accession>A0A1E5VKC5</accession>
<dbReference type="AlphaFoldDB" id="A0A1E5VKC5"/>
<evidence type="ECO:0000256" key="1">
    <source>
        <dbReference type="SAM" id="Phobius"/>
    </source>
</evidence>
<keyword evidence="3" id="KW-1185">Reference proteome</keyword>
<reference evidence="2 3" key="1">
    <citation type="submission" date="2016-09" db="EMBL/GenBank/DDBJ databases">
        <title>The draft genome of Dichanthelium oligosanthes: A C3 panicoid grass species.</title>
        <authorList>
            <person name="Studer A.J."/>
            <person name="Schnable J.C."/>
            <person name="Brutnell T.P."/>
        </authorList>
    </citation>
    <scope>NUCLEOTIDE SEQUENCE [LARGE SCALE GENOMIC DNA]</scope>
    <source>
        <strain evidence="3">cv. Kellogg 1175</strain>
        <tissue evidence="2">Leaf</tissue>
    </source>
</reference>
<dbReference type="PANTHER" id="PTHR31170:SF25">
    <property type="entry name" value="BNAA09G04570D PROTEIN"/>
    <property type="match status" value="1"/>
</dbReference>
<protein>
    <submittedName>
        <fullName evidence="2">Uncharacterized protein</fullName>
    </submittedName>
</protein>
<proteinExistence type="predicted"/>
<organism evidence="2 3">
    <name type="scientific">Dichanthelium oligosanthes</name>
    <dbReference type="NCBI Taxonomy" id="888268"/>
    <lineage>
        <taxon>Eukaryota</taxon>
        <taxon>Viridiplantae</taxon>
        <taxon>Streptophyta</taxon>
        <taxon>Embryophyta</taxon>
        <taxon>Tracheophyta</taxon>
        <taxon>Spermatophyta</taxon>
        <taxon>Magnoliopsida</taxon>
        <taxon>Liliopsida</taxon>
        <taxon>Poales</taxon>
        <taxon>Poaceae</taxon>
        <taxon>PACMAD clade</taxon>
        <taxon>Panicoideae</taxon>
        <taxon>Panicodae</taxon>
        <taxon>Paniceae</taxon>
        <taxon>Dichantheliinae</taxon>
        <taxon>Dichanthelium</taxon>
    </lineage>
</organism>
<sequence>MNGIIDTPKDVKILRQSGMVVNHLKSDKETADMWNGMCRATQLSKVTRLDAAIREVNAHRSRRAAARAQKLLKKYVFRSWRILTLLAAVVLLLMTALQTFCSVYPCKSWFGSVFQLPLPGCRW</sequence>
<evidence type="ECO:0000313" key="2">
    <source>
        <dbReference type="EMBL" id="OEL25593.1"/>
    </source>
</evidence>
<dbReference type="STRING" id="888268.A0A1E5VKC5"/>
<keyword evidence="1" id="KW-1133">Transmembrane helix</keyword>
<comment type="caution">
    <text evidence="2">The sequence shown here is derived from an EMBL/GenBank/DDBJ whole genome shotgun (WGS) entry which is preliminary data.</text>
</comment>
<keyword evidence="1" id="KW-0812">Transmembrane</keyword>
<dbReference type="PANTHER" id="PTHR31170">
    <property type="entry name" value="BNAC04G53230D PROTEIN"/>
    <property type="match status" value="1"/>
</dbReference>
<dbReference type="EMBL" id="LWDX02036905">
    <property type="protein sequence ID" value="OEL25593.1"/>
    <property type="molecule type" value="Genomic_DNA"/>
</dbReference>
<dbReference type="InterPro" id="IPR004158">
    <property type="entry name" value="DUF247_pln"/>
</dbReference>
<evidence type="ECO:0000313" key="3">
    <source>
        <dbReference type="Proteomes" id="UP000095767"/>
    </source>
</evidence>
<dbReference type="OrthoDB" id="676667at2759"/>
<feature type="transmembrane region" description="Helical" evidence="1">
    <location>
        <begin position="80"/>
        <end position="100"/>
    </location>
</feature>
<gene>
    <name evidence="2" type="ORF">BAE44_0013389</name>
</gene>
<keyword evidence="1" id="KW-0472">Membrane</keyword>
<dbReference type="Proteomes" id="UP000095767">
    <property type="component" value="Unassembled WGS sequence"/>
</dbReference>
<name>A0A1E5VKC5_9POAL</name>